<dbReference type="SMART" id="SM00028">
    <property type="entry name" value="TPR"/>
    <property type="match status" value="1"/>
</dbReference>
<name>A0A9D4I0H5_DREPO</name>
<dbReference type="Proteomes" id="UP000828390">
    <property type="component" value="Unassembled WGS sequence"/>
</dbReference>
<keyword evidence="2 3" id="KW-0802">TPR repeat</keyword>
<comment type="caution">
    <text evidence="4">The sequence shown here is derived from an EMBL/GenBank/DDBJ whole genome shotgun (WGS) entry which is preliminary data.</text>
</comment>
<dbReference type="SUPFAM" id="SSF48452">
    <property type="entry name" value="TPR-like"/>
    <property type="match status" value="1"/>
</dbReference>
<evidence type="ECO:0000256" key="3">
    <source>
        <dbReference type="PROSITE-ProRule" id="PRU00339"/>
    </source>
</evidence>
<reference evidence="4" key="1">
    <citation type="journal article" date="2019" name="bioRxiv">
        <title>The Genome of the Zebra Mussel, Dreissena polymorpha: A Resource for Invasive Species Research.</title>
        <authorList>
            <person name="McCartney M.A."/>
            <person name="Auch B."/>
            <person name="Kono T."/>
            <person name="Mallez S."/>
            <person name="Zhang Y."/>
            <person name="Obille A."/>
            <person name="Becker A."/>
            <person name="Abrahante J.E."/>
            <person name="Garbe J."/>
            <person name="Badalamenti J.P."/>
            <person name="Herman A."/>
            <person name="Mangelson H."/>
            <person name="Liachko I."/>
            <person name="Sullivan S."/>
            <person name="Sone E.D."/>
            <person name="Koren S."/>
            <person name="Silverstein K.A.T."/>
            <person name="Beckman K.B."/>
            <person name="Gohl D.M."/>
        </authorList>
    </citation>
    <scope>NUCLEOTIDE SEQUENCE</scope>
    <source>
        <strain evidence="4">Duluth1</strain>
        <tissue evidence="4">Whole animal</tissue>
    </source>
</reference>
<accession>A0A9D4I0H5</accession>
<proteinExistence type="predicted"/>
<evidence type="ECO:0000256" key="2">
    <source>
        <dbReference type="ARBA" id="ARBA00022803"/>
    </source>
</evidence>
<evidence type="ECO:0000313" key="4">
    <source>
        <dbReference type="EMBL" id="KAH3737816.1"/>
    </source>
</evidence>
<keyword evidence="5" id="KW-1185">Reference proteome</keyword>
<reference evidence="4" key="2">
    <citation type="submission" date="2020-11" db="EMBL/GenBank/DDBJ databases">
        <authorList>
            <person name="McCartney M.A."/>
            <person name="Auch B."/>
            <person name="Kono T."/>
            <person name="Mallez S."/>
            <person name="Becker A."/>
            <person name="Gohl D.M."/>
            <person name="Silverstein K.A.T."/>
            <person name="Koren S."/>
            <person name="Bechman K.B."/>
            <person name="Herman A."/>
            <person name="Abrahante J.E."/>
            <person name="Garbe J."/>
        </authorList>
    </citation>
    <scope>NUCLEOTIDE SEQUENCE</scope>
    <source>
        <strain evidence="4">Duluth1</strain>
        <tissue evidence="4">Whole animal</tissue>
    </source>
</reference>
<dbReference type="EMBL" id="JAIWYP010000011">
    <property type="protein sequence ID" value="KAH3737816.1"/>
    <property type="molecule type" value="Genomic_DNA"/>
</dbReference>
<gene>
    <name evidence="4" type="ORF">DPMN_044411</name>
</gene>
<evidence type="ECO:0000313" key="5">
    <source>
        <dbReference type="Proteomes" id="UP000828390"/>
    </source>
</evidence>
<dbReference type="Pfam" id="PF07719">
    <property type="entry name" value="TPR_2"/>
    <property type="match status" value="1"/>
</dbReference>
<dbReference type="PROSITE" id="PS50005">
    <property type="entry name" value="TPR"/>
    <property type="match status" value="1"/>
</dbReference>
<evidence type="ECO:0000256" key="1">
    <source>
        <dbReference type="ARBA" id="ARBA00022737"/>
    </source>
</evidence>
<keyword evidence="1" id="KW-0677">Repeat</keyword>
<sequence length="134" mass="15941">MNRNFIEEEILQRSRYETLWMDCAEVDARPFLHYLQYLTYGGLGERNNQLQALGVFESSILDITDDLNLYHPETTLNLLGHCYEMEGDYARALHYYETSLRLFETNNAANWHIRRVLRLVSCKQALKTFYCARY</sequence>
<dbReference type="InterPro" id="IPR019734">
    <property type="entry name" value="TPR_rpt"/>
</dbReference>
<dbReference type="Gene3D" id="1.25.40.10">
    <property type="entry name" value="Tetratricopeptide repeat domain"/>
    <property type="match status" value="1"/>
</dbReference>
<protein>
    <recommendedName>
        <fullName evidence="6">Tetratricopeptide repeat protein</fullName>
    </recommendedName>
</protein>
<dbReference type="AlphaFoldDB" id="A0A9D4I0H5"/>
<dbReference type="InterPro" id="IPR011990">
    <property type="entry name" value="TPR-like_helical_dom_sf"/>
</dbReference>
<dbReference type="InterPro" id="IPR013105">
    <property type="entry name" value="TPR_2"/>
</dbReference>
<evidence type="ECO:0008006" key="6">
    <source>
        <dbReference type="Google" id="ProtNLM"/>
    </source>
</evidence>
<feature type="repeat" description="TPR" evidence="3">
    <location>
        <begin position="73"/>
        <end position="106"/>
    </location>
</feature>
<organism evidence="4 5">
    <name type="scientific">Dreissena polymorpha</name>
    <name type="common">Zebra mussel</name>
    <name type="synonym">Mytilus polymorpha</name>
    <dbReference type="NCBI Taxonomy" id="45954"/>
    <lineage>
        <taxon>Eukaryota</taxon>
        <taxon>Metazoa</taxon>
        <taxon>Spiralia</taxon>
        <taxon>Lophotrochozoa</taxon>
        <taxon>Mollusca</taxon>
        <taxon>Bivalvia</taxon>
        <taxon>Autobranchia</taxon>
        <taxon>Heteroconchia</taxon>
        <taxon>Euheterodonta</taxon>
        <taxon>Imparidentia</taxon>
        <taxon>Neoheterodontei</taxon>
        <taxon>Myida</taxon>
        <taxon>Dreissenoidea</taxon>
        <taxon>Dreissenidae</taxon>
        <taxon>Dreissena</taxon>
    </lineage>
</organism>